<dbReference type="EC" id="1.14.13.-" evidence="4"/>
<evidence type="ECO:0000256" key="2">
    <source>
        <dbReference type="ARBA" id="ARBA00023002"/>
    </source>
</evidence>
<comment type="similarity">
    <text evidence="1">Belongs to the non-flavoprotein flavin reductase family.</text>
</comment>
<dbReference type="eggNOG" id="COG1853">
    <property type="taxonomic scope" value="Bacteria"/>
</dbReference>
<dbReference type="GO" id="GO:0004497">
    <property type="term" value="F:monooxygenase activity"/>
    <property type="evidence" value="ECO:0007669"/>
    <property type="project" value="UniProtKB-KW"/>
</dbReference>
<dbReference type="RefSeq" id="WP_035278663.1">
    <property type="nucleotide sequence ID" value="NZ_AYXG01000027.1"/>
</dbReference>
<evidence type="ECO:0000313" key="5">
    <source>
        <dbReference type="Proteomes" id="UP000019277"/>
    </source>
</evidence>
<feature type="domain" description="Flavin reductase like" evidence="3">
    <location>
        <begin position="16"/>
        <end position="159"/>
    </location>
</feature>
<name>W7IUB7_9PSEU</name>
<dbReference type="PANTHER" id="PTHR30466">
    <property type="entry name" value="FLAVIN REDUCTASE"/>
    <property type="match status" value="1"/>
</dbReference>
<dbReference type="PATRIC" id="fig|909613.9.peg.691"/>
<dbReference type="SMART" id="SM00903">
    <property type="entry name" value="Flavin_Reduct"/>
    <property type="match status" value="1"/>
</dbReference>
<evidence type="ECO:0000313" key="4">
    <source>
        <dbReference type="EMBL" id="EWC63963.1"/>
    </source>
</evidence>
<dbReference type="GO" id="GO:0042602">
    <property type="term" value="F:riboflavin reductase (NADPH) activity"/>
    <property type="evidence" value="ECO:0007669"/>
    <property type="project" value="TreeGrafter"/>
</dbReference>
<dbReference type="AlphaFoldDB" id="W7IUB7"/>
<keyword evidence="5" id="KW-1185">Reference proteome</keyword>
<keyword evidence="4" id="KW-0503">Monooxygenase</keyword>
<proteinExistence type="inferred from homology"/>
<sequence>MQTPSPVASTRMREVLGHFATGIVVITAAGPAGPVGFTCQSFASLSLDPPLVSFSPARTSSTWPVIRAIGRFGINVLAEDQEPVSAAFARSGTDKFAGIAWRPSANGAPVLDGVCAWLDCTLWNEYDGGDHTIALGHVHDLAADPSRSPLLYHRGSYGIG</sequence>
<dbReference type="PANTHER" id="PTHR30466:SF11">
    <property type="entry name" value="FLAVIN-DEPENDENT MONOOXYGENASE, REDUCTASE SUBUNIT HSAB"/>
    <property type="match status" value="1"/>
</dbReference>
<dbReference type="Proteomes" id="UP000019277">
    <property type="component" value="Unassembled WGS sequence"/>
</dbReference>
<organism evidence="4 5">
    <name type="scientific">Actinokineospora spheciospongiae</name>
    <dbReference type="NCBI Taxonomy" id="909613"/>
    <lineage>
        <taxon>Bacteria</taxon>
        <taxon>Bacillati</taxon>
        <taxon>Actinomycetota</taxon>
        <taxon>Actinomycetes</taxon>
        <taxon>Pseudonocardiales</taxon>
        <taxon>Pseudonocardiaceae</taxon>
        <taxon>Actinokineospora</taxon>
    </lineage>
</organism>
<dbReference type="InterPro" id="IPR050268">
    <property type="entry name" value="NADH-dep_flavin_reductase"/>
</dbReference>
<comment type="caution">
    <text evidence="4">The sequence shown here is derived from an EMBL/GenBank/DDBJ whole genome shotgun (WGS) entry which is preliminary data.</text>
</comment>
<dbReference type="STRING" id="909613.UO65_0674"/>
<dbReference type="InterPro" id="IPR012349">
    <property type="entry name" value="Split_barrel_FMN-bd"/>
</dbReference>
<dbReference type="EMBL" id="AYXG01000027">
    <property type="protein sequence ID" value="EWC63963.1"/>
    <property type="molecule type" value="Genomic_DNA"/>
</dbReference>
<protein>
    <submittedName>
        <fullName evidence="4">Nitrilotriacetate monooxygenase component B</fullName>
        <ecNumber evidence="4">1.14.13.-</ecNumber>
    </submittedName>
</protein>
<dbReference type="InterPro" id="IPR002563">
    <property type="entry name" value="Flavin_Rdtase-like_dom"/>
</dbReference>
<dbReference type="SUPFAM" id="SSF50475">
    <property type="entry name" value="FMN-binding split barrel"/>
    <property type="match status" value="1"/>
</dbReference>
<dbReference type="Gene3D" id="2.30.110.10">
    <property type="entry name" value="Electron Transport, Fmn-binding Protein, Chain A"/>
    <property type="match status" value="1"/>
</dbReference>
<accession>W7IUB7</accession>
<evidence type="ECO:0000259" key="3">
    <source>
        <dbReference type="SMART" id="SM00903"/>
    </source>
</evidence>
<gene>
    <name evidence="4" type="ORF">UO65_0674</name>
</gene>
<keyword evidence="2 4" id="KW-0560">Oxidoreductase</keyword>
<dbReference type="GO" id="GO:0010181">
    <property type="term" value="F:FMN binding"/>
    <property type="evidence" value="ECO:0007669"/>
    <property type="project" value="InterPro"/>
</dbReference>
<dbReference type="Pfam" id="PF01613">
    <property type="entry name" value="Flavin_Reduct"/>
    <property type="match status" value="1"/>
</dbReference>
<evidence type="ECO:0000256" key="1">
    <source>
        <dbReference type="ARBA" id="ARBA00008898"/>
    </source>
</evidence>
<reference evidence="4 5" key="1">
    <citation type="journal article" date="2014" name="Genome Announc.">
        <title>Draft Genome Sequence of the Antitrypanosomally Active Sponge-Associated Bacterium Actinokineospora sp. Strain EG49.</title>
        <authorList>
            <person name="Harjes J."/>
            <person name="Ryu T."/>
            <person name="Abdelmohsen U.R."/>
            <person name="Moitinho-Silva L."/>
            <person name="Horn H."/>
            <person name="Ravasi T."/>
            <person name="Hentschel U."/>
        </authorList>
    </citation>
    <scope>NUCLEOTIDE SEQUENCE [LARGE SCALE GENOMIC DNA]</scope>
    <source>
        <strain evidence="4 5">EG49</strain>
    </source>
</reference>